<protein>
    <recommendedName>
        <fullName evidence="1">DUF7872 domain-containing protein</fullName>
    </recommendedName>
</protein>
<dbReference type="EMBL" id="VDEP01000239">
    <property type="protein sequence ID" value="KAA1121115.1"/>
    <property type="molecule type" value="Genomic_DNA"/>
</dbReference>
<name>A0A5B0R7Z6_PUCGR</name>
<comment type="caution">
    <text evidence="2">The sequence shown here is derived from an EMBL/GenBank/DDBJ whole genome shotgun (WGS) entry which is preliminary data.</text>
</comment>
<dbReference type="Proteomes" id="UP000325313">
    <property type="component" value="Unassembled WGS sequence"/>
</dbReference>
<evidence type="ECO:0000313" key="2">
    <source>
        <dbReference type="EMBL" id="KAA1121115.1"/>
    </source>
</evidence>
<dbReference type="PANTHER" id="PTHR33339">
    <property type="entry name" value="LYSM DOMAIN-CONTAINING PROTEIN"/>
    <property type="match status" value="1"/>
</dbReference>
<accession>A0A5B0R7Z6</accession>
<gene>
    <name evidence="2" type="ORF">PGTUg99_015008</name>
</gene>
<reference evidence="2 3" key="1">
    <citation type="submission" date="2019-05" db="EMBL/GenBank/DDBJ databases">
        <title>Emergence of the Ug99 lineage of the wheat stem rust pathogen through somatic hybridization.</title>
        <authorList>
            <person name="Li F."/>
            <person name="Upadhyaya N.M."/>
            <person name="Sperschneider J."/>
            <person name="Matny O."/>
            <person name="Nguyen-Phuc H."/>
            <person name="Mago R."/>
            <person name="Raley C."/>
            <person name="Miller M.E."/>
            <person name="Silverstein K.A.T."/>
            <person name="Henningsen E."/>
            <person name="Hirsch C.D."/>
            <person name="Visser B."/>
            <person name="Pretorius Z.A."/>
            <person name="Steffenson B.J."/>
            <person name="Schwessinger B."/>
            <person name="Dodds P.N."/>
            <person name="Figueroa M."/>
        </authorList>
    </citation>
    <scope>NUCLEOTIDE SEQUENCE [LARGE SCALE GENOMIC DNA]</scope>
    <source>
        <strain evidence="2 3">Ug99</strain>
    </source>
</reference>
<dbReference type="AlphaFoldDB" id="A0A5B0R7Z6"/>
<sequence length="107" mass="12061">MMSIVRGETSGHEYDPTIYGAFQVEAKYGFTAEYLTTASWECQQKYGAFDFEPQLCRNMTDVHNLRKLEDCIVNLPVCDCTRPDIMDALRKGSSITKACRQIGGLPI</sequence>
<proteinExistence type="predicted"/>
<dbReference type="PANTHER" id="PTHR33339:SF1">
    <property type="entry name" value="LYSM DOMAIN-CONTAINING PROTEIN"/>
    <property type="match status" value="1"/>
</dbReference>
<evidence type="ECO:0000259" key="1">
    <source>
        <dbReference type="Pfam" id="PF25278"/>
    </source>
</evidence>
<evidence type="ECO:0000313" key="3">
    <source>
        <dbReference type="Proteomes" id="UP000325313"/>
    </source>
</evidence>
<feature type="domain" description="DUF7872" evidence="1">
    <location>
        <begin position="1"/>
        <end position="107"/>
    </location>
</feature>
<organism evidence="2 3">
    <name type="scientific">Puccinia graminis f. sp. tritici</name>
    <dbReference type="NCBI Taxonomy" id="56615"/>
    <lineage>
        <taxon>Eukaryota</taxon>
        <taxon>Fungi</taxon>
        <taxon>Dikarya</taxon>
        <taxon>Basidiomycota</taxon>
        <taxon>Pucciniomycotina</taxon>
        <taxon>Pucciniomycetes</taxon>
        <taxon>Pucciniales</taxon>
        <taxon>Pucciniaceae</taxon>
        <taxon>Puccinia</taxon>
    </lineage>
</organism>
<dbReference type="InterPro" id="IPR057194">
    <property type="entry name" value="DUF7872"/>
</dbReference>
<dbReference type="Pfam" id="PF25278">
    <property type="entry name" value="DUF7872"/>
    <property type="match status" value="1"/>
</dbReference>